<evidence type="ECO:0000256" key="4">
    <source>
        <dbReference type="ARBA" id="ARBA00022884"/>
    </source>
</evidence>
<dbReference type="InterPro" id="IPR029026">
    <property type="entry name" value="tRNA_m1G_MTases_N"/>
</dbReference>
<keyword evidence="3" id="KW-0699">rRNA-binding</keyword>
<evidence type="ECO:0000313" key="7">
    <source>
        <dbReference type="Proteomes" id="UP000572268"/>
    </source>
</evidence>
<comment type="similarity">
    <text evidence="1">Belongs to the class IV-like SAM-binding methyltransferase superfamily. RNA methyltransferase NEP1 family.</text>
</comment>
<dbReference type="InterPro" id="IPR029028">
    <property type="entry name" value="Alpha/beta_knot_MTases"/>
</dbReference>
<keyword evidence="2" id="KW-0690">Ribosome biogenesis</keyword>
<dbReference type="Gene3D" id="3.40.1280.10">
    <property type="match status" value="1"/>
</dbReference>
<dbReference type="InterPro" id="IPR036882">
    <property type="entry name" value="Alba-like_dom_sf"/>
</dbReference>
<name>A0A7J6LNR6_PEROL</name>
<evidence type="ECO:0008006" key="8">
    <source>
        <dbReference type="Google" id="ProtNLM"/>
    </source>
</evidence>
<sequence>MLRFVLLGAFLPCRDVSRNGRRKRRTSGPVLTASEAARMSDYRLASPADGDSNWIGENFEVPMDAARPDILHQTLMQILDSEANKFGCVYDIIVALDSLQTGRALCITSDFVVPRTYSKFSRCIAAAVQGQLQVAGIHLVEKQRPAGERDYVMGLTVGGRYLNTVDLSDTLKYLMTSVDSDGKIVIAMGVTSHTDPVASATRLSPLGPSGVRYFRILAATKDMQATPHRYELRGEIDPADLGKFISPLLASPGDHIVLMASRARHIAAVLEASLRCKKVEMVFTGPPEGTETDDSKRPETVWASLRVRGGDKPVVDPTRVTKLRVSAETASPNLGEKIIHQLEGGDVVRLEAMGPVALARMVNGIAVAARRGAERNSGTLISRARGMRQKAQGGQFWAIEMEVSLSNTDISEVPQEGGPVVEAEAAKPEIVSSESN</sequence>
<dbReference type="Pfam" id="PF03587">
    <property type="entry name" value="EMG1"/>
    <property type="match status" value="1"/>
</dbReference>
<keyword evidence="4" id="KW-0694">RNA-binding</keyword>
<dbReference type="Proteomes" id="UP000572268">
    <property type="component" value="Unassembled WGS sequence"/>
</dbReference>
<feature type="region of interest" description="Disordered" evidence="5">
    <location>
        <begin position="412"/>
        <end position="436"/>
    </location>
</feature>
<dbReference type="AlphaFoldDB" id="A0A7J6LNR6"/>
<evidence type="ECO:0000256" key="3">
    <source>
        <dbReference type="ARBA" id="ARBA00022730"/>
    </source>
</evidence>
<dbReference type="EMBL" id="JABANN010000374">
    <property type="protein sequence ID" value="KAF4660847.1"/>
    <property type="molecule type" value="Genomic_DNA"/>
</dbReference>
<dbReference type="SUPFAM" id="SSF75217">
    <property type="entry name" value="alpha/beta knot"/>
    <property type="match status" value="1"/>
</dbReference>
<accession>A0A7J6LNR6</accession>
<dbReference type="GO" id="GO:0019843">
    <property type="term" value="F:rRNA binding"/>
    <property type="evidence" value="ECO:0007669"/>
    <property type="project" value="UniProtKB-KW"/>
</dbReference>
<dbReference type="Gene3D" id="3.30.110.20">
    <property type="entry name" value="Alba-like domain"/>
    <property type="match status" value="1"/>
</dbReference>
<organism evidence="6 7">
    <name type="scientific">Perkinsus olseni</name>
    <name type="common">Perkinsus atlanticus</name>
    <dbReference type="NCBI Taxonomy" id="32597"/>
    <lineage>
        <taxon>Eukaryota</taxon>
        <taxon>Sar</taxon>
        <taxon>Alveolata</taxon>
        <taxon>Perkinsozoa</taxon>
        <taxon>Perkinsea</taxon>
        <taxon>Perkinsida</taxon>
        <taxon>Perkinsidae</taxon>
        <taxon>Perkinsus</taxon>
    </lineage>
</organism>
<evidence type="ECO:0000256" key="1">
    <source>
        <dbReference type="ARBA" id="ARBA00008115"/>
    </source>
</evidence>
<evidence type="ECO:0000256" key="2">
    <source>
        <dbReference type="ARBA" id="ARBA00022517"/>
    </source>
</evidence>
<protein>
    <recommendedName>
        <fullName evidence="8">Lysophosphatidylcholine acyltransferase 2</fullName>
    </recommendedName>
</protein>
<dbReference type="GO" id="GO:0070475">
    <property type="term" value="P:rRNA base methylation"/>
    <property type="evidence" value="ECO:0007669"/>
    <property type="project" value="InterPro"/>
</dbReference>
<reference evidence="6 7" key="1">
    <citation type="submission" date="2020-04" db="EMBL/GenBank/DDBJ databases">
        <title>Perkinsus olseni comparative genomics.</title>
        <authorList>
            <person name="Bogema D.R."/>
        </authorList>
    </citation>
    <scope>NUCLEOTIDE SEQUENCE [LARGE SCALE GENOMIC DNA]</scope>
    <source>
        <strain evidence="6">ATCC PRA-31</strain>
    </source>
</reference>
<proteinExistence type="inferred from homology"/>
<dbReference type="GO" id="GO:0070037">
    <property type="term" value="F:rRNA (pseudouridine) methyltransferase activity"/>
    <property type="evidence" value="ECO:0007669"/>
    <property type="project" value="InterPro"/>
</dbReference>
<evidence type="ECO:0000313" key="6">
    <source>
        <dbReference type="EMBL" id="KAF4660847.1"/>
    </source>
</evidence>
<dbReference type="InterPro" id="IPR005304">
    <property type="entry name" value="Rbsml_bgen_MeTrfase_EMG1/NEP1"/>
</dbReference>
<gene>
    <name evidence="6" type="ORF">FOL46_005965</name>
</gene>
<evidence type="ECO:0000256" key="5">
    <source>
        <dbReference type="SAM" id="MobiDB-lite"/>
    </source>
</evidence>
<comment type="caution">
    <text evidence="6">The sequence shown here is derived from an EMBL/GenBank/DDBJ whole genome shotgun (WGS) entry which is preliminary data.</text>
</comment>